<reference evidence="2" key="1">
    <citation type="submission" date="2017-11" db="EMBL/GenBank/DDBJ databases">
        <authorList>
            <person name="Lima N.C."/>
            <person name="Parody-Merino A.M."/>
            <person name="Battley P.F."/>
            <person name="Fidler A.E."/>
            <person name="Prosdocimi F."/>
        </authorList>
    </citation>
    <scope>NUCLEOTIDE SEQUENCE [LARGE SCALE GENOMIC DNA]</scope>
</reference>
<evidence type="ECO:0000313" key="1">
    <source>
        <dbReference type="EMBL" id="PKU30204.1"/>
    </source>
</evidence>
<organism evidence="1 2">
    <name type="scientific">Limosa lapponica baueri</name>
    <dbReference type="NCBI Taxonomy" id="1758121"/>
    <lineage>
        <taxon>Eukaryota</taxon>
        <taxon>Metazoa</taxon>
        <taxon>Chordata</taxon>
        <taxon>Craniata</taxon>
        <taxon>Vertebrata</taxon>
        <taxon>Euteleostomi</taxon>
        <taxon>Archelosauria</taxon>
        <taxon>Archosauria</taxon>
        <taxon>Dinosauria</taxon>
        <taxon>Saurischia</taxon>
        <taxon>Theropoda</taxon>
        <taxon>Coelurosauria</taxon>
        <taxon>Aves</taxon>
        <taxon>Neognathae</taxon>
        <taxon>Neoaves</taxon>
        <taxon>Charadriiformes</taxon>
        <taxon>Scolopacidae</taxon>
        <taxon>Limosa</taxon>
    </lineage>
</organism>
<gene>
    <name evidence="1" type="ORF">llap_19492</name>
</gene>
<dbReference type="Proteomes" id="UP000233556">
    <property type="component" value="Unassembled WGS sequence"/>
</dbReference>
<keyword evidence="2" id="KW-1185">Reference proteome</keyword>
<sequence length="98" mass="10825">MRTLNNSGDQTDCLRLGLAQLRNGQWCSEPMSEQAMVTMLTGVRDSTVRQMCSQWEHHASDGGQSTHKTCVKCSLGDKVVVETYNRSKNPSASSSSTW</sequence>
<dbReference type="EMBL" id="KZ515219">
    <property type="protein sequence ID" value="PKU30204.1"/>
    <property type="molecule type" value="Genomic_DNA"/>
</dbReference>
<proteinExistence type="predicted"/>
<dbReference type="AlphaFoldDB" id="A0A2I0T8T9"/>
<reference evidence="2" key="2">
    <citation type="submission" date="2017-12" db="EMBL/GenBank/DDBJ databases">
        <title>Genome sequence of the Bar-tailed Godwit (Limosa lapponica baueri).</title>
        <authorList>
            <person name="Lima N.C.B."/>
            <person name="Parody-Merino A.M."/>
            <person name="Battley P.F."/>
            <person name="Fidler A.E."/>
            <person name="Prosdocimi F."/>
        </authorList>
    </citation>
    <scope>NUCLEOTIDE SEQUENCE [LARGE SCALE GENOMIC DNA]</scope>
</reference>
<name>A0A2I0T8T9_LIMLA</name>
<protein>
    <submittedName>
        <fullName evidence="1">Uncharacterized protein</fullName>
    </submittedName>
</protein>
<evidence type="ECO:0000313" key="2">
    <source>
        <dbReference type="Proteomes" id="UP000233556"/>
    </source>
</evidence>
<accession>A0A2I0T8T9</accession>